<dbReference type="PRINTS" id="PR00058">
    <property type="entry name" value="RIBOSOMALL5"/>
</dbReference>
<comment type="subunit">
    <text evidence="6">Component of the large ribosomal subunit (LSU).</text>
</comment>
<proteinExistence type="inferred from homology"/>
<dbReference type="GO" id="GO:0006412">
    <property type="term" value="P:translation"/>
    <property type="evidence" value="ECO:0007669"/>
    <property type="project" value="InterPro"/>
</dbReference>
<dbReference type="InterPro" id="IPR005485">
    <property type="entry name" value="Rbsml_uL18_euk_arch"/>
</dbReference>
<feature type="transmembrane region" description="Helical" evidence="11">
    <location>
        <begin position="433"/>
        <end position="455"/>
    </location>
</feature>
<dbReference type="Pfam" id="PF01554">
    <property type="entry name" value="MatE"/>
    <property type="match status" value="2"/>
</dbReference>
<dbReference type="EMBL" id="LS974623">
    <property type="protein sequence ID" value="CAG7901163.1"/>
    <property type="molecule type" value="Genomic_DNA"/>
</dbReference>
<feature type="transmembrane region" description="Helical" evidence="11">
    <location>
        <begin position="179"/>
        <end position="199"/>
    </location>
</feature>
<feature type="transmembrane region" description="Helical" evidence="11">
    <location>
        <begin position="329"/>
        <end position="352"/>
    </location>
</feature>
<dbReference type="Gene3D" id="3.30.420.100">
    <property type="match status" value="1"/>
</dbReference>
<dbReference type="InterPro" id="IPR045069">
    <property type="entry name" value="MATE_euk"/>
</dbReference>
<evidence type="ECO:0000256" key="8">
    <source>
        <dbReference type="ARBA" id="ARBA00022980"/>
    </source>
</evidence>
<dbReference type="PANTHER" id="PTHR23410">
    <property type="entry name" value="RIBOSOMAL PROTEIN L5-RELATED"/>
    <property type="match status" value="1"/>
</dbReference>
<comment type="similarity">
    <text evidence="4">Belongs to the universal ribosomal protein uL18 family.</text>
</comment>
<dbReference type="GO" id="GO:0003735">
    <property type="term" value="F:structural constituent of ribosome"/>
    <property type="evidence" value="ECO:0007669"/>
    <property type="project" value="InterPro"/>
</dbReference>
<keyword evidence="11" id="KW-0812">Transmembrane</keyword>
<dbReference type="GO" id="GO:0015297">
    <property type="term" value="F:antiporter activity"/>
    <property type="evidence" value="ECO:0007669"/>
    <property type="project" value="InterPro"/>
</dbReference>
<dbReference type="GO" id="GO:0005737">
    <property type="term" value="C:cytoplasm"/>
    <property type="evidence" value="ECO:0007669"/>
    <property type="project" value="UniProtKB-SubCell"/>
</dbReference>
<dbReference type="FunFam" id="3.30.420.100:FF:000002">
    <property type="entry name" value="60S ribosomal protein L5"/>
    <property type="match status" value="1"/>
</dbReference>
<feature type="domain" description="Large ribosomal subunit protein uL18 C-terminal eukaryotes" evidence="12">
    <location>
        <begin position="694"/>
        <end position="747"/>
    </location>
</feature>
<keyword evidence="7" id="KW-0963">Cytoplasm</keyword>
<evidence type="ECO:0000259" key="12">
    <source>
        <dbReference type="Pfam" id="PF14204"/>
    </source>
</evidence>
<accession>A0A3P6BJ18</accession>
<sequence length="761" mass="84400">MEEPFLIREEQLVPSTRTWHRGQLTVELKKVCRLAAPMATVTSAQYLLPVISVMVAGHNGELQLSGVALATSFTNVSGFSIMYGLAGALETLCGQAYGAKQYEKLGTYTYSAIASNIPICFLISTLWIYMDKLLVSLGQDPDISRVAGSYAFSLIPALFGQAIVIPLTRFLLTQGLVLPLLYCAVTTLLFHISVCWILVFKFGLGCNGAALSISVSFWFYAVILACYVRFSTSCEMTRTFVSDDFVSCVKQFFHYGVPSAAMLCLEWWLFELLILSSGLLPNPKLETSVLSICLTTETLHYVISNGVAAAVSTRVANNLGAGSPQVARVSILAGLCLWLIESVFFSTLLFICRNIIGYAFSNSKEVVDYVADISPLLCLSFILDGFTAVLNGVARGSGWQHIGAWNNVVSYYLVGAPVGLYLAFSHGFNGKGLWCGVVVGSAVQATILAIVTTSMDWKKQVFVKPSKSNAYFKRYQVKFRRRRDGKTDYRARIRLINQDKNKYNTPKYRFVVRFTNKDIVAQIVSASIAGDIVKASAYAHELPQYGLTVGLTNYAAAYCTGLLLARRVLKMLEMDEEYEGNLEATGEDFSVEPTESRRPFRALLDVGLIRTTTGNRVFGALKGALDGGLDIPHSDKRFAGFNKENKQLDAEIHRNYIYGGHVSNYMKMLNEDEPEKFQTHFSQYLKKGVDAETMEELYKKVHAAIRADPNPKKTEKPAPKAHKRYNLKKLTYEERKNKLIERVKALNGAAGGDDDDEDDEE</sequence>
<dbReference type="InterPro" id="IPR002528">
    <property type="entry name" value="MATE_fam"/>
</dbReference>
<evidence type="ECO:0000256" key="6">
    <source>
        <dbReference type="ARBA" id="ARBA00011113"/>
    </source>
</evidence>
<feature type="transmembrane region" description="Helical" evidence="11">
    <location>
        <begin position="34"/>
        <end position="56"/>
    </location>
</feature>
<keyword evidence="11" id="KW-1133">Transmembrane helix</keyword>
<evidence type="ECO:0000256" key="5">
    <source>
        <dbReference type="ARBA" id="ARBA00010199"/>
    </source>
</evidence>
<keyword evidence="8" id="KW-0689">Ribosomal protein</keyword>
<dbReference type="Proteomes" id="UP000694005">
    <property type="component" value="Chromosome A07"/>
</dbReference>
<feature type="transmembrane region" description="Helical" evidence="11">
    <location>
        <begin position="373"/>
        <end position="393"/>
    </location>
</feature>
<dbReference type="InterPro" id="IPR025607">
    <property type="entry name" value="Ribosomal_uL18_C_euk"/>
</dbReference>
<dbReference type="Pfam" id="PF14204">
    <property type="entry name" value="Ribosomal_L18_c"/>
    <property type="match status" value="1"/>
</dbReference>
<evidence type="ECO:0000256" key="2">
    <source>
        <dbReference type="ARBA" id="ARBA00004604"/>
    </source>
</evidence>
<feature type="transmembrane region" description="Helical" evidence="11">
    <location>
        <begin position="62"/>
        <end position="86"/>
    </location>
</feature>
<dbReference type="NCBIfam" id="TIGR00797">
    <property type="entry name" value="matE"/>
    <property type="match status" value="1"/>
</dbReference>
<feature type="transmembrane region" description="Helical" evidence="11">
    <location>
        <begin position="252"/>
        <end position="270"/>
    </location>
</feature>
<dbReference type="EMBL" id="LR031574">
    <property type="protein sequence ID" value="VDC96361.1"/>
    <property type="molecule type" value="Genomic_DNA"/>
</dbReference>
<feature type="transmembrane region" description="Helical" evidence="11">
    <location>
        <begin position="150"/>
        <end position="172"/>
    </location>
</feature>
<evidence type="ECO:0000256" key="10">
    <source>
        <dbReference type="ARBA" id="ARBA00058950"/>
    </source>
</evidence>
<dbReference type="CDD" id="cd13132">
    <property type="entry name" value="MATE_eukaryotic"/>
    <property type="match status" value="1"/>
</dbReference>
<dbReference type="GO" id="GO:0005654">
    <property type="term" value="C:nucleoplasm"/>
    <property type="evidence" value="ECO:0007669"/>
    <property type="project" value="UniProtKB-SubCell"/>
</dbReference>
<dbReference type="GO" id="GO:0042910">
    <property type="term" value="F:xenobiotic transmembrane transporter activity"/>
    <property type="evidence" value="ECO:0007669"/>
    <property type="project" value="InterPro"/>
</dbReference>
<dbReference type="CDD" id="cd00432">
    <property type="entry name" value="Ribosomal_L18_L5e"/>
    <property type="match status" value="1"/>
</dbReference>
<dbReference type="SUPFAM" id="SSF53137">
    <property type="entry name" value="Translational machinery components"/>
    <property type="match status" value="1"/>
</dbReference>
<evidence type="ECO:0000256" key="1">
    <source>
        <dbReference type="ARBA" id="ARBA00004496"/>
    </source>
</evidence>
<gene>
    <name evidence="14" type="ORF">BRAA07T28481Z</name>
    <name evidence="13" type="ORF">BRAPAZ1V2_A07P08070.2</name>
</gene>
<dbReference type="HAMAP" id="MF_01337_A">
    <property type="entry name" value="Ribosomal_uL18_A"/>
    <property type="match status" value="1"/>
</dbReference>
<evidence type="ECO:0000256" key="7">
    <source>
        <dbReference type="ARBA" id="ARBA00022490"/>
    </source>
</evidence>
<keyword evidence="9" id="KW-0687">Ribonucleoprotein</keyword>
<dbReference type="PANTHER" id="PTHR23410:SF35">
    <property type="entry name" value="LARGE RIBOSOMAL SUBUNIT PROTEIN UL18Y-RELATED"/>
    <property type="match status" value="1"/>
</dbReference>
<organism evidence="14">
    <name type="scientific">Brassica campestris</name>
    <name type="common">Field mustard</name>
    <dbReference type="NCBI Taxonomy" id="3711"/>
    <lineage>
        <taxon>Eukaryota</taxon>
        <taxon>Viridiplantae</taxon>
        <taxon>Streptophyta</taxon>
        <taxon>Embryophyta</taxon>
        <taxon>Tracheophyta</taxon>
        <taxon>Spermatophyta</taxon>
        <taxon>Magnoliopsida</taxon>
        <taxon>eudicotyledons</taxon>
        <taxon>Gunneridae</taxon>
        <taxon>Pentapetalae</taxon>
        <taxon>rosids</taxon>
        <taxon>malvids</taxon>
        <taxon>Brassicales</taxon>
        <taxon>Brassicaceae</taxon>
        <taxon>Brassiceae</taxon>
        <taxon>Brassica</taxon>
    </lineage>
</organism>
<dbReference type="GO" id="GO:1990904">
    <property type="term" value="C:ribonucleoprotein complex"/>
    <property type="evidence" value="ECO:0007669"/>
    <property type="project" value="UniProtKB-KW"/>
</dbReference>
<dbReference type="GO" id="GO:0008097">
    <property type="term" value="F:5S rRNA binding"/>
    <property type="evidence" value="ECO:0007669"/>
    <property type="project" value="InterPro"/>
</dbReference>
<dbReference type="GO" id="GO:0005840">
    <property type="term" value="C:ribosome"/>
    <property type="evidence" value="ECO:0007669"/>
    <property type="project" value="UniProtKB-KW"/>
</dbReference>
<evidence type="ECO:0000256" key="3">
    <source>
        <dbReference type="ARBA" id="ARBA00004642"/>
    </source>
</evidence>
<dbReference type="Pfam" id="PF17144">
    <property type="entry name" value="Ribosomal_L5e"/>
    <property type="match status" value="1"/>
</dbReference>
<dbReference type="GO" id="GO:1990961">
    <property type="term" value="P:xenobiotic detoxification by transmembrane export across the plasma membrane"/>
    <property type="evidence" value="ECO:0007669"/>
    <property type="project" value="InterPro"/>
</dbReference>
<dbReference type="AlphaFoldDB" id="A0A3P6BJ18"/>
<keyword evidence="11" id="KW-0472">Membrane</keyword>
<comment type="similarity">
    <text evidence="5 11">Belongs to the multi antimicrobial extrusion (MATE) (TC 2.A.66.1) family.</text>
</comment>
<dbReference type="GO" id="GO:0005730">
    <property type="term" value="C:nucleolus"/>
    <property type="evidence" value="ECO:0007669"/>
    <property type="project" value="UniProtKB-SubCell"/>
</dbReference>
<dbReference type="GO" id="GO:0051301">
    <property type="term" value="P:cell division"/>
    <property type="evidence" value="ECO:0007669"/>
    <property type="project" value="UniProtKB-ARBA"/>
</dbReference>
<dbReference type="Gramene" id="A07p08070.2_BraZ1">
    <property type="protein sequence ID" value="A07p08070.2_BraZ1.CDS"/>
    <property type="gene ID" value="A07g08070.2_BraZ1"/>
</dbReference>
<evidence type="ECO:0000313" key="13">
    <source>
        <dbReference type="EMBL" id="CAG7901163.1"/>
    </source>
</evidence>
<evidence type="ECO:0000256" key="11">
    <source>
        <dbReference type="RuleBase" id="RU004914"/>
    </source>
</evidence>
<dbReference type="GO" id="GO:0009965">
    <property type="term" value="P:leaf morphogenesis"/>
    <property type="evidence" value="ECO:0007669"/>
    <property type="project" value="UniProtKB-ARBA"/>
</dbReference>
<evidence type="ECO:0000256" key="9">
    <source>
        <dbReference type="ARBA" id="ARBA00023274"/>
    </source>
</evidence>
<dbReference type="GO" id="GO:0009955">
    <property type="term" value="P:adaxial/abaxial pattern specification"/>
    <property type="evidence" value="ECO:0007669"/>
    <property type="project" value="UniProtKB-ARBA"/>
</dbReference>
<reference evidence="14" key="1">
    <citation type="submission" date="2018-11" db="EMBL/GenBank/DDBJ databases">
        <authorList>
            <consortium name="Genoscope - CEA"/>
            <person name="William W."/>
        </authorList>
    </citation>
    <scope>NUCLEOTIDE SEQUENCE</scope>
</reference>
<dbReference type="InterPro" id="IPR057268">
    <property type="entry name" value="Ribosomal_L18"/>
</dbReference>
<evidence type="ECO:0000256" key="4">
    <source>
        <dbReference type="ARBA" id="ARBA00007116"/>
    </source>
</evidence>
<feature type="transmembrane region" description="Helical" evidence="11">
    <location>
        <begin position="211"/>
        <end position="231"/>
    </location>
</feature>
<feature type="transmembrane region" description="Helical" evidence="11">
    <location>
        <begin position="405"/>
        <end position="424"/>
    </location>
</feature>
<name>A0A3P6BJ18_BRACM</name>
<dbReference type="GO" id="GO:0016020">
    <property type="term" value="C:membrane"/>
    <property type="evidence" value="ECO:0007669"/>
    <property type="project" value="InterPro"/>
</dbReference>
<comment type="subcellular location">
    <subcellularLocation>
        <location evidence="1">Cytoplasm</location>
    </subcellularLocation>
    <subcellularLocation>
        <location evidence="2">Nucleus</location>
        <location evidence="2">Nucleolus</location>
    </subcellularLocation>
    <subcellularLocation>
        <location evidence="3">Nucleus</location>
        <location evidence="3">Nucleoplasm</location>
    </subcellularLocation>
</comment>
<comment type="function">
    <text evidence="10">Component of the ribosome, a large ribonucleoprotein complex responsible for the synthesis of proteins in the cell. The small ribosomal subunit (SSU) binds messenger RNAs (mRNAs) and translates the encoded message by selecting cognate aminoacyl-transfer RNA (tRNA) molecules. The large subunit (LSU) contains the ribosomal catalytic site termed the peptidyl transferase center (PTC), which catalyzes the formation of peptide bonds, thereby polymerizing the amino acids delivered by tRNAs into a polypeptide chain. The nascent polypeptides leave the ribosome through a tunnel in the LSU and interact with protein factors that function in enzymatic processing, targeting, and the membrane insertion of nascent chains at the exit of the ribosomal tunnel. Seems involved in the regulation of cell proliferation. Essential in leaf polarity establishment, probably having a role for translation in leaf dorsoventral patterning to specify leaf adaxial identity.</text>
</comment>
<evidence type="ECO:0000313" key="14">
    <source>
        <dbReference type="EMBL" id="VDC96361.1"/>
    </source>
</evidence>
<protein>
    <recommendedName>
        <fullName evidence="11">Protein DETOXIFICATION</fullName>
    </recommendedName>
    <alternativeName>
        <fullName evidence="11">Multidrug and toxic compound extrusion protein</fullName>
    </alternativeName>
</protein>
<feature type="transmembrane region" description="Helical" evidence="11">
    <location>
        <begin position="107"/>
        <end position="130"/>
    </location>
</feature>